<feature type="region of interest" description="Disordered" evidence="1">
    <location>
        <begin position="1"/>
        <end position="21"/>
    </location>
</feature>
<accession>A0ABQ9ISX9</accession>
<reference evidence="2" key="1">
    <citation type="journal article" date="2023" name="Insect Mol. Biol.">
        <title>Genome sequencing provides insights into the evolution of gene families encoding plant cell wall-degrading enzymes in longhorned beetles.</title>
        <authorList>
            <person name="Shin N.R."/>
            <person name="Okamura Y."/>
            <person name="Kirsch R."/>
            <person name="Pauchet Y."/>
        </authorList>
    </citation>
    <scope>NUCLEOTIDE SEQUENCE</scope>
    <source>
        <strain evidence="2">MMC_N1</strain>
    </source>
</reference>
<gene>
    <name evidence="2" type="ORF">NQ317_019811</name>
</gene>
<evidence type="ECO:0000256" key="1">
    <source>
        <dbReference type="SAM" id="MobiDB-lite"/>
    </source>
</evidence>
<protein>
    <recommendedName>
        <fullName evidence="4">C2H2-type domain-containing protein</fullName>
    </recommendedName>
</protein>
<sequence>MDEYSASLTNRQNSEGIESSATNSAGLISAVRGHQEQSRKLPLKIITDTGEKVINPFAIKQIQANERESDSSSTEDDLYKPNPSKPPNEKVAVSSEVPNTINDDSDIELIEDNPSIIVLNDTQNTTNTQWFSKSQSKRSLAKKNIPSDLDYESDDSEVVASLPKRRKSPIESEFGPSPIKPSPNQSSENKADQNLSESSQSPELLTPFGNKEVAGAIISKLKEENSNSCTDSEFMEQSYESLAQFCVICRQYKKNLGHHVKRFHSVSLKMSFTCKTCSKMFYMKHTLDVHKCKSNKE</sequence>
<evidence type="ECO:0000313" key="2">
    <source>
        <dbReference type="EMBL" id="KAJ8964605.1"/>
    </source>
</evidence>
<feature type="region of interest" description="Disordered" evidence="1">
    <location>
        <begin position="58"/>
        <end position="108"/>
    </location>
</feature>
<comment type="caution">
    <text evidence="2">The sequence shown here is derived from an EMBL/GenBank/DDBJ whole genome shotgun (WGS) entry which is preliminary data.</text>
</comment>
<feature type="region of interest" description="Disordered" evidence="1">
    <location>
        <begin position="145"/>
        <end position="207"/>
    </location>
</feature>
<organism evidence="2 3">
    <name type="scientific">Molorchus minor</name>
    <dbReference type="NCBI Taxonomy" id="1323400"/>
    <lineage>
        <taxon>Eukaryota</taxon>
        <taxon>Metazoa</taxon>
        <taxon>Ecdysozoa</taxon>
        <taxon>Arthropoda</taxon>
        <taxon>Hexapoda</taxon>
        <taxon>Insecta</taxon>
        <taxon>Pterygota</taxon>
        <taxon>Neoptera</taxon>
        <taxon>Endopterygota</taxon>
        <taxon>Coleoptera</taxon>
        <taxon>Polyphaga</taxon>
        <taxon>Cucujiformia</taxon>
        <taxon>Chrysomeloidea</taxon>
        <taxon>Cerambycidae</taxon>
        <taxon>Lamiinae</taxon>
        <taxon>Monochamini</taxon>
        <taxon>Molorchus</taxon>
    </lineage>
</organism>
<feature type="compositionally biased region" description="Polar residues" evidence="1">
    <location>
        <begin position="182"/>
        <end position="203"/>
    </location>
</feature>
<name>A0ABQ9ISX9_9CUCU</name>
<dbReference type="EMBL" id="JAPWTJ010002764">
    <property type="protein sequence ID" value="KAJ8964605.1"/>
    <property type="molecule type" value="Genomic_DNA"/>
</dbReference>
<proteinExistence type="predicted"/>
<keyword evidence="3" id="KW-1185">Reference proteome</keyword>
<dbReference type="Proteomes" id="UP001162164">
    <property type="component" value="Unassembled WGS sequence"/>
</dbReference>
<evidence type="ECO:0008006" key="4">
    <source>
        <dbReference type="Google" id="ProtNLM"/>
    </source>
</evidence>
<evidence type="ECO:0000313" key="3">
    <source>
        <dbReference type="Proteomes" id="UP001162164"/>
    </source>
</evidence>